<dbReference type="GO" id="GO:0051287">
    <property type="term" value="F:NAD binding"/>
    <property type="evidence" value="ECO:0007669"/>
    <property type="project" value="InterPro"/>
</dbReference>
<dbReference type="AlphaFoldDB" id="A0A3S9XES6"/>
<dbReference type="InterPro" id="IPR006140">
    <property type="entry name" value="D-isomer_DH_NAD-bd"/>
</dbReference>
<name>A0A3S9XES6_9GAMM</name>
<dbReference type="Gene3D" id="3.40.50.720">
    <property type="entry name" value="NAD(P)-binding Rossmann-like Domain"/>
    <property type="match status" value="2"/>
</dbReference>
<gene>
    <name evidence="4" type="ORF">DM558_08950</name>
</gene>
<evidence type="ECO:0000313" key="5">
    <source>
        <dbReference type="Proteomes" id="UP000273143"/>
    </source>
</evidence>
<dbReference type="GO" id="GO:0016491">
    <property type="term" value="F:oxidoreductase activity"/>
    <property type="evidence" value="ECO:0007669"/>
    <property type="project" value="UniProtKB-KW"/>
</dbReference>
<dbReference type="CDD" id="cd05300">
    <property type="entry name" value="2-Hacid_dh_1"/>
    <property type="match status" value="1"/>
</dbReference>
<feature type="domain" description="D-isomer specific 2-hydroxyacid dehydrogenase NAD-binding" evidence="3">
    <location>
        <begin position="105"/>
        <end position="277"/>
    </location>
</feature>
<reference evidence="5" key="1">
    <citation type="submission" date="2018-06" db="EMBL/GenBank/DDBJ databases">
        <title>Complete genome of Pseudomonas insecticola strain QZS01.</title>
        <authorList>
            <person name="Wang J."/>
            <person name="Su Q."/>
        </authorList>
    </citation>
    <scope>NUCLEOTIDE SEQUENCE [LARGE SCALE GENOMIC DNA]</scope>
    <source>
        <strain evidence="5">QZS01</strain>
    </source>
</reference>
<dbReference type="Pfam" id="PF02826">
    <property type="entry name" value="2-Hacid_dh_C"/>
    <property type="match status" value="1"/>
</dbReference>
<organism evidence="4 5">
    <name type="scientific">Entomomonas moraniae</name>
    <dbReference type="NCBI Taxonomy" id="2213226"/>
    <lineage>
        <taxon>Bacteria</taxon>
        <taxon>Pseudomonadati</taxon>
        <taxon>Pseudomonadota</taxon>
        <taxon>Gammaproteobacteria</taxon>
        <taxon>Pseudomonadales</taxon>
        <taxon>Pseudomonadaceae</taxon>
        <taxon>Entomomonas</taxon>
    </lineage>
</organism>
<dbReference type="PANTHER" id="PTHR43333">
    <property type="entry name" value="2-HACID_DH_C DOMAIN-CONTAINING PROTEIN"/>
    <property type="match status" value="1"/>
</dbReference>
<proteinExistence type="predicted"/>
<dbReference type="EMBL" id="CP029822">
    <property type="protein sequence ID" value="AZS50901.1"/>
    <property type="molecule type" value="Genomic_DNA"/>
</dbReference>
<protein>
    <submittedName>
        <fullName evidence="4">D-2-hydroxyacid dehydrogenase</fullName>
    </submittedName>
</protein>
<dbReference type="PANTHER" id="PTHR43333:SF1">
    <property type="entry name" value="D-ISOMER SPECIFIC 2-HYDROXYACID DEHYDROGENASE NAD-BINDING DOMAIN-CONTAINING PROTEIN"/>
    <property type="match status" value="1"/>
</dbReference>
<dbReference type="SUPFAM" id="SSF51735">
    <property type="entry name" value="NAD(P)-binding Rossmann-fold domains"/>
    <property type="match status" value="1"/>
</dbReference>
<accession>A0A3S9XES6</accession>
<sequence>MNKLLIIDYHYPAYVELAKKYYPNCEVFAGDNVAAIKDKASECDIWLGAANLCADLLKQGVRSPRWIQSILAGITPLLANDLPKDYQLSRAVGVFDQLMAEYVLTYMLAHERTVIAHYEAQNKQQWLRGEPATLHDKTVLIVGAGTIGTGVAKFLKPFGVHLLGIAHKARAIEPFDKVGVQSDLATYVADADYVINLLPDTPDTHNIYNANIFSKMKQGAVFINAGRGVSIVDDDLIAALANNKPALAVLDVFRTEPLPTDHPFWKVPNIVLTGHSAAMGIPSLIFDLFRHNLTHFEKQEPLIGQVDFKKGY</sequence>
<dbReference type="RefSeq" id="WP_127163569.1">
    <property type="nucleotide sequence ID" value="NZ_CP029822.1"/>
</dbReference>
<evidence type="ECO:0000256" key="2">
    <source>
        <dbReference type="ARBA" id="ARBA00023027"/>
    </source>
</evidence>
<dbReference type="Proteomes" id="UP000273143">
    <property type="component" value="Chromosome"/>
</dbReference>
<dbReference type="KEGG" id="emo:DM558_08950"/>
<evidence type="ECO:0000259" key="3">
    <source>
        <dbReference type="Pfam" id="PF02826"/>
    </source>
</evidence>
<keyword evidence="1" id="KW-0560">Oxidoreductase</keyword>
<evidence type="ECO:0000256" key="1">
    <source>
        <dbReference type="ARBA" id="ARBA00023002"/>
    </source>
</evidence>
<dbReference type="InterPro" id="IPR036291">
    <property type="entry name" value="NAD(P)-bd_dom_sf"/>
</dbReference>
<keyword evidence="5" id="KW-1185">Reference proteome</keyword>
<keyword evidence="2" id="KW-0520">NAD</keyword>
<evidence type="ECO:0000313" key="4">
    <source>
        <dbReference type="EMBL" id="AZS50901.1"/>
    </source>
</evidence>